<evidence type="ECO:0000259" key="2">
    <source>
        <dbReference type="PROSITE" id="PS50137"/>
    </source>
</evidence>
<evidence type="ECO:0000256" key="1">
    <source>
        <dbReference type="PROSITE-ProRule" id="PRU00266"/>
    </source>
</evidence>
<accession>A0A1L3KP24</accession>
<reference evidence="3" key="1">
    <citation type="journal article" date="2016" name="Nature">
        <title>Redefining the invertebrate RNA virosphere.</title>
        <authorList>
            <person name="Shi M."/>
            <person name="Lin X.D."/>
            <person name="Tian J.H."/>
            <person name="Chen L.J."/>
            <person name="Chen X."/>
            <person name="Li C.X."/>
            <person name="Qin X.C."/>
            <person name="Li J."/>
            <person name="Cao J.P."/>
            <person name="Eden J.S."/>
            <person name="Buchmann J."/>
            <person name="Wang W."/>
            <person name="Xu J."/>
            <person name="Holmes E.C."/>
            <person name="Zhang Y.Z."/>
        </authorList>
    </citation>
    <scope>NUCLEOTIDE SEQUENCE</scope>
    <source>
        <strain evidence="3">QTM27331</strain>
    </source>
</reference>
<keyword evidence="1" id="KW-0694">RNA-binding</keyword>
<evidence type="ECO:0000313" key="3">
    <source>
        <dbReference type="EMBL" id="APG79137.1"/>
    </source>
</evidence>
<dbReference type="GO" id="GO:0003723">
    <property type="term" value="F:RNA binding"/>
    <property type="evidence" value="ECO:0007669"/>
    <property type="project" value="UniProtKB-UniRule"/>
</dbReference>
<dbReference type="Pfam" id="PF00035">
    <property type="entry name" value="dsrm"/>
    <property type="match status" value="1"/>
</dbReference>
<dbReference type="NCBIfam" id="TIGR04238">
    <property type="entry name" value="seadorna_dsRNA"/>
    <property type="match status" value="1"/>
</dbReference>
<dbReference type="PROSITE" id="PS50137">
    <property type="entry name" value="DS_RBD"/>
    <property type="match status" value="1"/>
</dbReference>
<dbReference type="SMART" id="SM00358">
    <property type="entry name" value="DSRM"/>
    <property type="match status" value="1"/>
</dbReference>
<sequence>MNNVKGMLQELCVKRGLELPVYEKLSKVGPDHAPTITVKLTANGIEVVEAASSRAQAERLAAATLYEKIKHLEVHDERKSVSIMSILMVSFANLLITKVVDSFSISKQDIVYCSDIDDVTDDVHFDPTLSNLMSSGLTDRSAWNRLYKLLSDLAFENGFNCIVRKNGKGLLFRSLLNDNLVASESFKNNSLNVSFNTTEDKEVSMLCYEKSSQGSGSPPSANLTLVRKLTADLVGASGTGKHTTFTSSLKQVLNDESLNHNDKVTILLSQSSLLKNIQVDDLLTLVQSTISGTDSQVRIDYD</sequence>
<name>A0A1L3KP24_9REOV</name>
<dbReference type="EMBL" id="KX884657">
    <property type="protein sequence ID" value="APG79137.1"/>
    <property type="molecule type" value="Genomic_RNA"/>
</dbReference>
<dbReference type="InterPro" id="IPR014720">
    <property type="entry name" value="dsRBD_dom"/>
</dbReference>
<dbReference type="InterPro" id="IPR026388">
    <property type="entry name" value="Seadorna_dsRNA-bnd"/>
</dbReference>
<dbReference type="CDD" id="cd10845">
    <property type="entry name" value="DSRM_RNAse_III_family"/>
    <property type="match status" value="1"/>
</dbReference>
<proteinExistence type="predicted"/>
<protein>
    <submittedName>
        <fullName evidence="3">Kadipiro VP8</fullName>
    </submittedName>
</protein>
<dbReference type="SUPFAM" id="SSF54768">
    <property type="entry name" value="dsRNA-binding domain-like"/>
    <property type="match status" value="1"/>
</dbReference>
<dbReference type="Gene3D" id="3.30.160.20">
    <property type="match status" value="1"/>
</dbReference>
<organism evidence="3">
    <name type="scientific">Kadipiro virus</name>
    <dbReference type="NCBI Taxonomy" id="104580"/>
    <lineage>
        <taxon>Viruses</taxon>
        <taxon>Riboviria</taxon>
        <taxon>Orthornavirae</taxon>
        <taxon>Duplornaviricota</taxon>
        <taxon>Resentoviricetes</taxon>
        <taxon>Reovirales</taxon>
        <taxon>Sedoreoviridae</taxon>
        <taxon>Seadornavirus</taxon>
        <taxon>Seadornavirus kadipiroense</taxon>
    </lineage>
</organism>
<feature type="domain" description="DRBM" evidence="2">
    <location>
        <begin position="3"/>
        <end position="71"/>
    </location>
</feature>